<dbReference type="OrthoDB" id="661148at2759"/>
<comment type="caution">
    <text evidence="3">The sequence shown here is derived from an EMBL/GenBank/DDBJ whole genome shotgun (WGS) entry which is preliminary data.</text>
</comment>
<dbReference type="Pfam" id="PF16158">
    <property type="entry name" value="N_BRCA1_IG"/>
    <property type="match status" value="1"/>
</dbReference>
<dbReference type="PANTHER" id="PTHR20930:SF0">
    <property type="entry name" value="PROTEIN ILRUN"/>
    <property type="match status" value="1"/>
</dbReference>
<feature type="domain" description="Nbr1 FW" evidence="2">
    <location>
        <begin position="103"/>
        <end position="222"/>
    </location>
</feature>
<evidence type="ECO:0000313" key="3">
    <source>
        <dbReference type="EMBL" id="CAF0716566.1"/>
    </source>
</evidence>
<dbReference type="InterPro" id="IPR032350">
    <property type="entry name" value="Nbr1_FW"/>
</dbReference>
<feature type="compositionally biased region" description="Low complexity" evidence="1">
    <location>
        <begin position="299"/>
        <end position="309"/>
    </location>
</feature>
<protein>
    <recommendedName>
        <fullName evidence="2">Nbr1 FW domain-containing protein</fullName>
    </recommendedName>
</protein>
<organism evidence="3 4">
    <name type="scientific">Brachionus calyciflorus</name>
    <dbReference type="NCBI Taxonomy" id="104777"/>
    <lineage>
        <taxon>Eukaryota</taxon>
        <taxon>Metazoa</taxon>
        <taxon>Spiralia</taxon>
        <taxon>Gnathifera</taxon>
        <taxon>Rotifera</taxon>
        <taxon>Eurotatoria</taxon>
        <taxon>Monogononta</taxon>
        <taxon>Pseudotrocha</taxon>
        <taxon>Ploima</taxon>
        <taxon>Brachionidae</taxon>
        <taxon>Brachionus</taxon>
    </lineage>
</organism>
<reference evidence="3" key="1">
    <citation type="submission" date="2021-02" db="EMBL/GenBank/DDBJ databases">
        <authorList>
            <person name="Nowell W R."/>
        </authorList>
    </citation>
    <scope>NUCLEOTIDE SEQUENCE</scope>
    <source>
        <strain evidence="3">Ploen Becks lab</strain>
    </source>
</reference>
<dbReference type="Proteomes" id="UP000663879">
    <property type="component" value="Unassembled WGS sequence"/>
</dbReference>
<dbReference type="EMBL" id="CAJNOC010000117">
    <property type="protein sequence ID" value="CAF0716566.1"/>
    <property type="molecule type" value="Genomic_DNA"/>
</dbReference>
<dbReference type="InterPro" id="IPR013783">
    <property type="entry name" value="Ig-like_fold"/>
</dbReference>
<feature type="compositionally biased region" description="Polar residues" evidence="1">
    <location>
        <begin position="289"/>
        <end position="298"/>
    </location>
</feature>
<feature type="region of interest" description="Disordered" evidence="1">
    <location>
        <begin position="263"/>
        <end position="324"/>
    </location>
</feature>
<evidence type="ECO:0000256" key="1">
    <source>
        <dbReference type="SAM" id="MobiDB-lite"/>
    </source>
</evidence>
<accession>A0A813MAR1</accession>
<dbReference type="CDD" id="cd14947">
    <property type="entry name" value="NBR1_like"/>
    <property type="match status" value="1"/>
</dbReference>
<gene>
    <name evidence="3" type="ORF">OXX778_LOCUS1710</name>
</gene>
<evidence type="ECO:0000259" key="2">
    <source>
        <dbReference type="Pfam" id="PF16158"/>
    </source>
</evidence>
<feature type="compositionally biased region" description="Polar residues" evidence="1">
    <location>
        <begin position="263"/>
        <end position="282"/>
    </location>
</feature>
<dbReference type="PANTHER" id="PTHR20930">
    <property type="entry name" value="OVARIAN CARCINOMA ANTIGEN CA125-RELATED"/>
    <property type="match status" value="1"/>
</dbReference>
<dbReference type="Gene3D" id="1.10.8.10">
    <property type="entry name" value="DNA helicase RuvA subunit, C-terminal domain"/>
    <property type="match status" value="1"/>
</dbReference>
<keyword evidence="4" id="KW-1185">Reference proteome</keyword>
<dbReference type="Gene3D" id="2.60.40.10">
    <property type="entry name" value="Immunoglobulins"/>
    <property type="match status" value="1"/>
</dbReference>
<dbReference type="GO" id="GO:0000407">
    <property type="term" value="C:phagophore assembly site"/>
    <property type="evidence" value="ECO:0007669"/>
    <property type="project" value="TreeGrafter"/>
</dbReference>
<sequence>MDVDNSDLDMIMGRFRTMNTNDKDHLINEFKRLSNTQLSTEGCCFYLDLAEWNLNSALWAYYEYETAAAAAAQTSSYANNHHQISSISNSHELPEMQFLCDITIGEGESVAPNTNFVKTWRIKNTGNNRWPEGCQLRYVNGYNFTPATLTSPSSPTTTNTSFNVEIDQSIAIDLKELAPQETMDVSISLKSPQQCGIYQCQYRTYTRYNQPFGDPIWLLLNVEEGGLLGCIQQLNNVNMFSNNHNNQINRHVNNSVNSFLNQSTNNTENFSHVSTGDPNLNKPNMFRLDSNSNYLPETSQSNASNQFNNSEEEKRPDFYDDMFS</sequence>
<evidence type="ECO:0000313" key="4">
    <source>
        <dbReference type="Proteomes" id="UP000663879"/>
    </source>
</evidence>
<dbReference type="AlphaFoldDB" id="A0A813MAR1"/>
<name>A0A813MAR1_9BILA</name>
<dbReference type="GO" id="GO:0043130">
    <property type="term" value="F:ubiquitin binding"/>
    <property type="evidence" value="ECO:0007669"/>
    <property type="project" value="TreeGrafter"/>
</dbReference>
<dbReference type="Pfam" id="PF14555">
    <property type="entry name" value="UBA_4"/>
    <property type="match status" value="1"/>
</dbReference>
<dbReference type="GO" id="GO:0016236">
    <property type="term" value="P:macroautophagy"/>
    <property type="evidence" value="ECO:0007669"/>
    <property type="project" value="TreeGrafter"/>
</dbReference>
<proteinExistence type="predicted"/>